<dbReference type="Pfam" id="PF13962">
    <property type="entry name" value="PGG"/>
    <property type="match status" value="1"/>
</dbReference>
<dbReference type="Gene3D" id="1.25.40.20">
    <property type="entry name" value="Ankyrin repeat-containing domain"/>
    <property type="match status" value="1"/>
</dbReference>
<feature type="transmembrane region" description="Helical" evidence="9">
    <location>
        <begin position="580"/>
        <end position="602"/>
    </location>
</feature>
<evidence type="ECO:0000256" key="4">
    <source>
        <dbReference type="ARBA" id="ARBA00022989"/>
    </source>
</evidence>
<evidence type="ECO:0000259" key="10">
    <source>
        <dbReference type="Pfam" id="PF13962"/>
    </source>
</evidence>
<feature type="region of interest" description="Disordered" evidence="8">
    <location>
        <begin position="393"/>
        <end position="443"/>
    </location>
</feature>
<evidence type="ECO:0000256" key="2">
    <source>
        <dbReference type="ARBA" id="ARBA00022692"/>
    </source>
</evidence>
<dbReference type="InterPro" id="IPR026961">
    <property type="entry name" value="PGG_dom"/>
</dbReference>
<dbReference type="InterPro" id="IPR036770">
    <property type="entry name" value="Ankyrin_rpt-contain_sf"/>
</dbReference>
<dbReference type="PANTHER" id="PTHR24186">
    <property type="entry name" value="PROTEIN PHOSPHATASE 1 REGULATORY SUBUNIT"/>
    <property type="match status" value="1"/>
</dbReference>
<dbReference type="Pfam" id="PF12796">
    <property type="entry name" value="Ank_2"/>
    <property type="match status" value="3"/>
</dbReference>
<feature type="compositionally biased region" description="Basic and acidic residues" evidence="8">
    <location>
        <begin position="427"/>
        <end position="443"/>
    </location>
</feature>
<keyword evidence="12" id="KW-1185">Reference proteome</keyword>
<organism evidence="11 12">
    <name type="scientific">Rubroshorea leprosula</name>
    <dbReference type="NCBI Taxonomy" id="152421"/>
    <lineage>
        <taxon>Eukaryota</taxon>
        <taxon>Viridiplantae</taxon>
        <taxon>Streptophyta</taxon>
        <taxon>Embryophyta</taxon>
        <taxon>Tracheophyta</taxon>
        <taxon>Spermatophyta</taxon>
        <taxon>Magnoliopsida</taxon>
        <taxon>eudicotyledons</taxon>
        <taxon>Gunneridae</taxon>
        <taxon>Pentapetalae</taxon>
        <taxon>rosids</taxon>
        <taxon>malvids</taxon>
        <taxon>Malvales</taxon>
        <taxon>Dipterocarpaceae</taxon>
        <taxon>Rubroshorea</taxon>
    </lineage>
</organism>
<gene>
    <name evidence="11" type="ORF">SLEP1_g9718</name>
</gene>
<evidence type="ECO:0000256" key="5">
    <source>
        <dbReference type="ARBA" id="ARBA00023043"/>
    </source>
</evidence>
<evidence type="ECO:0000256" key="7">
    <source>
        <dbReference type="PROSITE-ProRule" id="PRU00023"/>
    </source>
</evidence>
<feature type="repeat" description="ANK" evidence="7">
    <location>
        <begin position="349"/>
        <end position="373"/>
    </location>
</feature>
<evidence type="ECO:0000313" key="12">
    <source>
        <dbReference type="Proteomes" id="UP001054252"/>
    </source>
</evidence>
<proteinExistence type="predicted"/>
<dbReference type="SUPFAM" id="SSF48403">
    <property type="entry name" value="Ankyrin repeat"/>
    <property type="match status" value="1"/>
</dbReference>
<feature type="transmembrane region" description="Helical" evidence="9">
    <location>
        <begin position="674"/>
        <end position="695"/>
    </location>
</feature>
<feature type="transmembrane region" description="Helical" evidence="9">
    <location>
        <begin position="542"/>
        <end position="559"/>
    </location>
</feature>
<reference evidence="11 12" key="1">
    <citation type="journal article" date="2021" name="Commun. Biol.">
        <title>The genome of Shorea leprosula (Dipterocarpaceae) highlights the ecological relevance of drought in aseasonal tropical rainforests.</title>
        <authorList>
            <person name="Ng K.K.S."/>
            <person name="Kobayashi M.J."/>
            <person name="Fawcett J.A."/>
            <person name="Hatakeyama M."/>
            <person name="Paape T."/>
            <person name="Ng C.H."/>
            <person name="Ang C.C."/>
            <person name="Tnah L.H."/>
            <person name="Lee C.T."/>
            <person name="Nishiyama T."/>
            <person name="Sese J."/>
            <person name="O'Brien M.J."/>
            <person name="Copetti D."/>
            <person name="Mohd Noor M.I."/>
            <person name="Ong R.C."/>
            <person name="Putra M."/>
            <person name="Sireger I.Z."/>
            <person name="Indrioko S."/>
            <person name="Kosugi Y."/>
            <person name="Izuno A."/>
            <person name="Isagi Y."/>
            <person name="Lee S.L."/>
            <person name="Shimizu K.K."/>
        </authorList>
    </citation>
    <scope>NUCLEOTIDE SEQUENCE [LARGE SCALE GENOMIC DNA]</scope>
    <source>
        <strain evidence="11">214</strain>
    </source>
</reference>
<evidence type="ECO:0000256" key="3">
    <source>
        <dbReference type="ARBA" id="ARBA00022737"/>
    </source>
</evidence>
<keyword evidence="2 9" id="KW-0812">Transmembrane</keyword>
<dbReference type="PROSITE" id="PS50297">
    <property type="entry name" value="ANK_REP_REGION"/>
    <property type="match status" value="2"/>
</dbReference>
<evidence type="ECO:0000256" key="8">
    <source>
        <dbReference type="SAM" id="MobiDB-lite"/>
    </source>
</evidence>
<keyword evidence="5 7" id="KW-0040">ANK repeat</keyword>
<dbReference type="PROSITE" id="PS50088">
    <property type="entry name" value="ANK_REPEAT"/>
    <property type="match status" value="2"/>
</dbReference>
<dbReference type="PANTHER" id="PTHR24186:SF46">
    <property type="entry name" value="PROTEIN ACCELERATED CELL DEATH 6-LIKE"/>
    <property type="match status" value="1"/>
</dbReference>
<comment type="caution">
    <text evidence="11">The sequence shown here is derived from an EMBL/GenBank/DDBJ whole genome shotgun (WGS) entry which is preliminary data.</text>
</comment>
<name>A0AAV5I5T2_9ROSI</name>
<dbReference type="Proteomes" id="UP001054252">
    <property type="component" value="Unassembled WGS sequence"/>
</dbReference>
<protein>
    <recommendedName>
        <fullName evidence="10">PGG domain-containing protein</fullName>
    </recommendedName>
</protein>
<feature type="transmembrane region" description="Helical" evidence="9">
    <location>
        <begin position="608"/>
        <end position="635"/>
    </location>
</feature>
<comment type="subcellular location">
    <subcellularLocation>
        <location evidence="1">Membrane</location>
        <topology evidence="1">Multi-pass membrane protein</topology>
    </subcellularLocation>
</comment>
<feature type="transmembrane region" description="Helical" evidence="9">
    <location>
        <begin position="647"/>
        <end position="668"/>
    </location>
</feature>
<feature type="domain" description="PGG" evidence="10">
    <location>
        <begin position="499"/>
        <end position="534"/>
    </location>
</feature>
<dbReference type="SMART" id="SM00248">
    <property type="entry name" value="ANK"/>
    <property type="match status" value="8"/>
</dbReference>
<feature type="transmembrane region" description="Helical" evidence="9">
    <location>
        <begin position="454"/>
        <end position="475"/>
    </location>
</feature>
<feature type="compositionally biased region" description="Polar residues" evidence="8">
    <location>
        <begin position="401"/>
        <end position="426"/>
    </location>
</feature>
<evidence type="ECO:0000256" key="9">
    <source>
        <dbReference type="SAM" id="Phobius"/>
    </source>
</evidence>
<feature type="repeat" description="ANK" evidence="7">
    <location>
        <begin position="83"/>
        <end position="105"/>
    </location>
</feature>
<keyword evidence="3" id="KW-0677">Repeat</keyword>
<keyword evidence="6 9" id="KW-0472">Membrane</keyword>
<feature type="transmembrane region" description="Helical" evidence="9">
    <location>
        <begin position="504"/>
        <end position="522"/>
    </location>
</feature>
<sequence>MLEIRLDQQLLYKVARGNISREHLEKELENVQDPIGRPLLDIVDQLSPGGNSLLHAAARSGRKDITEYLAEKFPHLIFQTNYAGDTVLHSAAKAGKAETIEVLLQFYTNPTSSLTDGFPLLRMKNLEGNTALHEVVIQYNFAANYDKRESYCAVIARMVSIDPQLAYIANKERKSPLCLVVETTDLKIVQCLLEYPLPVAADCQQLPEGKSPVHAAIKLKLKNNDMLSEMLHRRPKLIDSTNGNGRKALHCAASVGNMGAIEFLLRNYPQTINERDNDGHYALHVACESGYVKAFNKLFNQWPDTSEYLNNKCQNVLHIAAKNGRDYMVRHIVEDKKFGPQLVNAKDIEGNTPLHLAAMHGHSLVVGTLLLTGKCDSQILNQEGFTAYEVAKQRAGDPMDSETQMGQQNMQSNEQGNVQTKGQTNVQREDVSSKNTKRPDSTDSVKFLKKTCSLLHIQMMALSILFLLQLFKILCGRHQQHRMKRLRHEIKIKRANKDDIKDRINALIVVATLIAGIAFQAAVQMPENGDDKGKSSKTNNGLLTPAPAPALALTTFPPLTRFKHFIADQLDLTYSQIFTFFISLSMNLSILAAITLCWVQLLDVNFSAFFIWQASVLVGISLYSICIAFGFTMLIRIKEFGLNYTTVMIGLESLFILVLTMVTSPLFIPFGLKYLFVRGLYVAFFIGYFFVHRLLDCCLYRLQKA</sequence>
<dbReference type="EMBL" id="BPVZ01000010">
    <property type="protein sequence ID" value="GKU96488.1"/>
    <property type="molecule type" value="Genomic_DNA"/>
</dbReference>
<evidence type="ECO:0000256" key="1">
    <source>
        <dbReference type="ARBA" id="ARBA00004141"/>
    </source>
</evidence>
<dbReference type="GO" id="GO:0005886">
    <property type="term" value="C:plasma membrane"/>
    <property type="evidence" value="ECO:0007669"/>
    <property type="project" value="TreeGrafter"/>
</dbReference>
<dbReference type="AlphaFoldDB" id="A0AAV5I5T2"/>
<dbReference type="InterPro" id="IPR002110">
    <property type="entry name" value="Ankyrin_rpt"/>
</dbReference>
<accession>A0AAV5I5T2</accession>
<evidence type="ECO:0000256" key="6">
    <source>
        <dbReference type="ARBA" id="ARBA00023136"/>
    </source>
</evidence>
<evidence type="ECO:0000313" key="11">
    <source>
        <dbReference type="EMBL" id="GKU96488.1"/>
    </source>
</evidence>
<keyword evidence="4 9" id="KW-1133">Transmembrane helix</keyword>